<reference evidence="2 3" key="1">
    <citation type="submission" date="2018-08" db="EMBL/GenBank/DDBJ databases">
        <title>Recombination of ecologically and evolutionarily significant loci maintains genetic cohesion in the Pseudomonas syringae species complex.</title>
        <authorList>
            <person name="Dillon M."/>
            <person name="Thakur S."/>
            <person name="Almeida R.N.D."/>
            <person name="Weir B.S."/>
            <person name="Guttman D.S."/>
        </authorList>
    </citation>
    <scope>NUCLEOTIDE SEQUENCE [LARGE SCALE GENOMIC DNA]</scope>
    <source>
        <strain evidence="2 3">ICMP 4332</strain>
    </source>
</reference>
<comment type="caution">
    <text evidence="2">The sequence shown here is derived from an EMBL/GenBank/DDBJ whole genome shotgun (WGS) entry which is preliminary data.</text>
</comment>
<dbReference type="Pfam" id="PF11799">
    <property type="entry name" value="IMS_C"/>
    <property type="match status" value="1"/>
</dbReference>
<dbReference type="GO" id="GO:0006281">
    <property type="term" value="P:DNA repair"/>
    <property type="evidence" value="ECO:0007669"/>
    <property type="project" value="InterPro"/>
</dbReference>
<name>A0A3M3FUY7_PSESG</name>
<dbReference type="InterPro" id="IPR017961">
    <property type="entry name" value="DNA_pol_Y-fam_little_finger"/>
</dbReference>
<evidence type="ECO:0000259" key="1">
    <source>
        <dbReference type="Pfam" id="PF11799"/>
    </source>
</evidence>
<sequence>QEICCSRMFGKRLTELGPIKEAAATYMMRASEKLRAQGSVCKKILVSIRTGMGHAADLRNAQFKACLVGEPAEFGKNRTTLNIEQAA</sequence>
<dbReference type="EMBL" id="RBOM01000117">
    <property type="protein sequence ID" value="RMM65426.1"/>
    <property type="molecule type" value="Genomic_DNA"/>
</dbReference>
<evidence type="ECO:0000313" key="2">
    <source>
        <dbReference type="EMBL" id="RMM65426.1"/>
    </source>
</evidence>
<feature type="domain" description="DNA polymerase Y-family little finger" evidence="1">
    <location>
        <begin position="1"/>
        <end position="57"/>
    </location>
</feature>
<dbReference type="RefSeq" id="WP_235662015.1">
    <property type="nucleotide sequence ID" value="NZ_RBOM01000117.1"/>
</dbReference>
<dbReference type="GO" id="GO:0003684">
    <property type="term" value="F:damaged DNA binding"/>
    <property type="evidence" value="ECO:0007669"/>
    <property type="project" value="InterPro"/>
</dbReference>
<proteinExistence type="predicted"/>
<evidence type="ECO:0000313" key="3">
    <source>
        <dbReference type="Proteomes" id="UP000279057"/>
    </source>
</evidence>
<organism evidence="2 3">
    <name type="scientific">Pseudomonas savastanoi pv. glycinea</name>
    <name type="common">Pseudomonas syringae pv. glycinea</name>
    <dbReference type="NCBI Taxonomy" id="318"/>
    <lineage>
        <taxon>Bacteria</taxon>
        <taxon>Pseudomonadati</taxon>
        <taxon>Pseudomonadota</taxon>
        <taxon>Gammaproteobacteria</taxon>
        <taxon>Pseudomonadales</taxon>
        <taxon>Pseudomonadaceae</taxon>
        <taxon>Pseudomonas</taxon>
    </lineage>
</organism>
<accession>A0A3M3FUY7</accession>
<gene>
    <name evidence="2" type="ORF">ALQ74_01644</name>
</gene>
<dbReference type="Proteomes" id="UP000279057">
    <property type="component" value="Unassembled WGS sequence"/>
</dbReference>
<dbReference type="AlphaFoldDB" id="A0A3M3FUY7"/>
<protein>
    <submittedName>
        <fullName evidence="2">RulB protein</fullName>
    </submittedName>
</protein>
<feature type="non-terminal residue" evidence="2">
    <location>
        <position position="1"/>
    </location>
</feature>